<protein>
    <submittedName>
        <fullName evidence="1">Uncharacterized protein</fullName>
    </submittedName>
</protein>
<dbReference type="Proteomes" id="UP000677054">
    <property type="component" value="Unassembled WGS sequence"/>
</dbReference>
<keyword evidence="2" id="KW-1185">Reference proteome</keyword>
<accession>A0A7R9AG16</accession>
<dbReference type="SUPFAM" id="SSF52058">
    <property type="entry name" value="L domain-like"/>
    <property type="match status" value="1"/>
</dbReference>
<dbReference type="PROSITE" id="PS51450">
    <property type="entry name" value="LRR"/>
    <property type="match status" value="1"/>
</dbReference>
<gene>
    <name evidence="1" type="ORF">DSTB1V02_LOCUS12835</name>
</gene>
<dbReference type="InterPro" id="IPR032675">
    <property type="entry name" value="LRR_dom_sf"/>
</dbReference>
<evidence type="ECO:0000313" key="2">
    <source>
        <dbReference type="Proteomes" id="UP000677054"/>
    </source>
</evidence>
<dbReference type="InterPro" id="IPR001611">
    <property type="entry name" value="Leu-rich_rpt"/>
</dbReference>
<dbReference type="OrthoDB" id="676979at2759"/>
<dbReference type="Gene3D" id="3.80.10.10">
    <property type="entry name" value="Ribonuclease Inhibitor"/>
    <property type="match status" value="1"/>
</dbReference>
<organism evidence="1">
    <name type="scientific">Darwinula stevensoni</name>
    <dbReference type="NCBI Taxonomy" id="69355"/>
    <lineage>
        <taxon>Eukaryota</taxon>
        <taxon>Metazoa</taxon>
        <taxon>Ecdysozoa</taxon>
        <taxon>Arthropoda</taxon>
        <taxon>Crustacea</taxon>
        <taxon>Oligostraca</taxon>
        <taxon>Ostracoda</taxon>
        <taxon>Podocopa</taxon>
        <taxon>Podocopida</taxon>
        <taxon>Darwinulocopina</taxon>
        <taxon>Darwinuloidea</taxon>
        <taxon>Darwinulidae</taxon>
        <taxon>Darwinula</taxon>
    </lineage>
</organism>
<evidence type="ECO:0000313" key="1">
    <source>
        <dbReference type="EMBL" id="CAD7253085.1"/>
    </source>
</evidence>
<dbReference type="AlphaFoldDB" id="A0A7R9AG16"/>
<proteinExistence type="predicted"/>
<dbReference type="EMBL" id="CAJPEV010005261">
    <property type="protein sequence ID" value="CAG0902952.1"/>
    <property type="molecule type" value="Genomic_DNA"/>
</dbReference>
<reference evidence="1" key="1">
    <citation type="submission" date="2020-11" db="EMBL/GenBank/DDBJ databases">
        <authorList>
            <person name="Tran Van P."/>
        </authorList>
    </citation>
    <scope>NUCLEOTIDE SEQUENCE</scope>
</reference>
<name>A0A7R9AG16_9CRUS</name>
<sequence>MRKKFTLTFAKNVKELTKGIFGNVTFQEIFIWSTRLTLDPAALLSSKDRLEDVSIMSSAMDEFPFHILPQLTKLKRLDLTGNLLKRVPALASPKYNTMSGFPPGLVEGMRNLTHFDASGCNLGLILPKGSLTFQGEVLSVVSLKRNEIVNLERGAITVNGLHMTSSRMYLPISYAVLIVIRIQALKKVPVGTLTLHGPVELRVQHPPGNTASTVHGII</sequence>
<dbReference type="EMBL" id="LR904778">
    <property type="protein sequence ID" value="CAD7253085.1"/>
    <property type="molecule type" value="Genomic_DNA"/>
</dbReference>